<dbReference type="Proteomes" id="UP000011777">
    <property type="component" value="Unassembled WGS sequence"/>
</dbReference>
<feature type="compositionally biased region" description="Pro residues" evidence="9">
    <location>
        <begin position="605"/>
        <end position="614"/>
    </location>
</feature>
<dbReference type="OrthoDB" id="21449at2759"/>
<feature type="compositionally biased region" description="Basic and acidic residues" evidence="9">
    <location>
        <begin position="354"/>
        <end position="366"/>
    </location>
</feature>
<feature type="domain" description="Bromo" evidence="10">
    <location>
        <begin position="446"/>
        <end position="516"/>
    </location>
</feature>
<dbReference type="EMBL" id="AOGT01000772">
    <property type="protein sequence ID" value="EMG49247.1"/>
    <property type="molecule type" value="Genomic_DNA"/>
</dbReference>
<dbReference type="GO" id="GO:0006357">
    <property type="term" value="P:regulation of transcription by RNA polymerase II"/>
    <property type="evidence" value="ECO:0007669"/>
    <property type="project" value="UniProtKB-ARBA"/>
</dbReference>
<dbReference type="OMA" id="RHICHKI"/>
<protein>
    <recommendedName>
        <fullName evidence="7">SAGA complex subunit Spt7</fullName>
    </recommendedName>
</protein>
<dbReference type="GO" id="GO:0006325">
    <property type="term" value="P:chromatin organization"/>
    <property type="evidence" value="ECO:0007669"/>
    <property type="project" value="UniProtKB-ARBA"/>
</dbReference>
<feature type="region of interest" description="Disordered" evidence="9">
    <location>
        <begin position="354"/>
        <end position="375"/>
    </location>
</feature>
<feature type="compositionally biased region" description="Low complexity" evidence="9">
    <location>
        <begin position="615"/>
        <end position="625"/>
    </location>
</feature>
<dbReference type="GO" id="GO:0000124">
    <property type="term" value="C:SAGA complex"/>
    <property type="evidence" value="ECO:0007669"/>
    <property type="project" value="InterPro"/>
</dbReference>
<feature type="region of interest" description="Disordered" evidence="9">
    <location>
        <begin position="1154"/>
        <end position="1315"/>
    </location>
</feature>
<evidence type="ECO:0000313" key="12">
    <source>
        <dbReference type="Proteomes" id="UP000011777"/>
    </source>
</evidence>
<dbReference type="GO" id="GO:0046695">
    <property type="term" value="C:SLIK (SAGA-like) complex"/>
    <property type="evidence" value="ECO:0007669"/>
    <property type="project" value="InterPro"/>
</dbReference>
<dbReference type="eggNOG" id="KOG1472">
    <property type="taxonomic scope" value="Eukaryota"/>
</dbReference>
<keyword evidence="3" id="KW-0805">Transcription regulation</keyword>
<evidence type="ECO:0000256" key="7">
    <source>
        <dbReference type="ARBA" id="ARBA00093633"/>
    </source>
</evidence>
<dbReference type="GO" id="GO:0005634">
    <property type="term" value="C:nucleus"/>
    <property type="evidence" value="ECO:0007669"/>
    <property type="project" value="UniProtKB-SubCell"/>
</dbReference>
<evidence type="ECO:0000256" key="8">
    <source>
        <dbReference type="PROSITE-ProRule" id="PRU00035"/>
    </source>
</evidence>
<dbReference type="PANTHER" id="PTHR47343:SF1">
    <property type="entry name" value="TRANSCRIPTIONAL ACTIVATOR SPT7"/>
    <property type="match status" value="1"/>
</dbReference>
<keyword evidence="6" id="KW-0539">Nucleus</keyword>
<accession>M3HP38</accession>
<keyword evidence="2" id="KW-0597">Phosphoprotein</keyword>
<dbReference type="InterPro" id="IPR036427">
    <property type="entry name" value="Bromodomain-like_sf"/>
</dbReference>
<feature type="compositionally biased region" description="Basic and acidic residues" evidence="9">
    <location>
        <begin position="1154"/>
        <end position="1208"/>
    </location>
</feature>
<dbReference type="STRING" id="1245528.M3HP38"/>
<comment type="caution">
    <text evidence="11">The sequence shown here is derived from an EMBL/GenBank/DDBJ whole genome shotgun (WGS) entry which is preliminary data.</text>
</comment>
<feature type="compositionally biased region" description="Basic and acidic residues" evidence="9">
    <location>
        <begin position="1215"/>
        <end position="1290"/>
    </location>
</feature>
<keyword evidence="4 8" id="KW-0103">Bromodomain</keyword>
<organism evidence="11 12">
    <name type="scientific">Candida maltosa (strain Xu316)</name>
    <name type="common">Yeast</name>
    <dbReference type="NCBI Taxonomy" id="1245528"/>
    <lineage>
        <taxon>Eukaryota</taxon>
        <taxon>Fungi</taxon>
        <taxon>Dikarya</taxon>
        <taxon>Ascomycota</taxon>
        <taxon>Saccharomycotina</taxon>
        <taxon>Pichiomycetes</taxon>
        <taxon>Debaryomycetaceae</taxon>
        <taxon>Candida/Lodderomyces clade</taxon>
        <taxon>Candida</taxon>
    </lineage>
</organism>
<dbReference type="FunFam" id="1.20.920.10:FF:000032">
    <property type="entry name" value="Transcriptional activator spt7"/>
    <property type="match status" value="1"/>
</dbReference>
<evidence type="ECO:0000259" key="10">
    <source>
        <dbReference type="PROSITE" id="PS50014"/>
    </source>
</evidence>
<dbReference type="PANTHER" id="PTHR47343">
    <property type="entry name" value="TRANSCRIPTIONAL ACTIVATOR SPT7"/>
    <property type="match status" value="1"/>
</dbReference>
<evidence type="ECO:0000256" key="1">
    <source>
        <dbReference type="ARBA" id="ARBA00004123"/>
    </source>
</evidence>
<dbReference type="PRINTS" id="PR00503">
    <property type="entry name" value="BROMODOMAIN"/>
</dbReference>
<evidence type="ECO:0000313" key="11">
    <source>
        <dbReference type="EMBL" id="EMG49247.1"/>
    </source>
</evidence>
<sequence>MDKLATFQNNDPRKLFELAKKLNDRKFFEIFLNETQFKIINHIISLNNFEIWTNFLEGNCFISYLNDIDKESDQIDKPVLSNVDGSEQDGKIDIKKEDVDKVSEQNNNNNNNTSQVNNTNNNNNIQEAAENLEIQFAEGSDMSRKLALHIRYLLWEKAIDFYYNSQELDESHNVIQEVSDDYELIDSLDNLPDSESTESQQAKATIPEKPKVREEEDDYDDDEDEEEDEKDEKEDIPSAETTPEDDNMLVYNSKNQLVLEVPRSIFKSKQPSQPETQPPTDNQESTSSTSTSTDKQAVATTSIPPTTTPAPTKEAETNAEDQEKLIREFNKVYHNFEYDRETLLKRRKLEKSDLQLENKQDGKDQSRSNNKSQTHVDINLGVASTSLQHLLATIQSKRDEIPLNDHELKTLFMDIRKNRGKWANDDRVGQEELYEACEKVVTELRGYTEHSTFFLNKVSKREAPNYGLIIKKPMDLNTVMKKLKNLAYNSKQEFVDDLMLIWSNCLTYNADPKHFIRAHAIAMQKKTAKLTPTIPDITIKSRAEVEKEEEVENEKKEDDDELSGGKSMKKGRKRTRQDEVKADFEMINTPTVAGTPAGTENGTPAPMPPPPSTGPPGSSSVGASTENGNVSNDEEEEDEEENDNINGAATSNGITEDDDEEFDPELQAWKILTAKSRANYCAQRSDLFDENGHLRTESPAIIRKPNEMTNFNQYLSNKEVISKTQNLLENDEPYLLEYDITGGIPGIEYRGIDKVDEDKYENKLVDVYLQQANGDASKIKSDFVLSTQSGLNKIYFENICEIQEIRKICFKISLIRQMQTQQFVHHTQMKQPEIQILQEVDVDSASKLPNHDSNNKDVQFAVLRRNIAKVAMQTGFETTEPAAINTLTQVAEKYLGNLIKSMKLHTETSSQNRLSTREILLLSLLENGVDRPDDLYTFIQERVIKQQEKLKDLRIKLSNFLKDLLRPGLENFNEKSFDDNSEQFMTGDFSNGLGDDFFGFKELGLDKEFKMLTSSIPIYLLHSRLHNQYVTSGGVSQQNKYEDLQEYEPGKIHGNEVDKQIGLLVPFYKKLYERSQTHYVKSQKKKGEDMELPPDNIFILIEDEELPQKQRNVRPKLPPTGKISSIKKKIIASSFFLPEEEELLQLEQQEREKEKAKLEQQQEQEKAQLEKQQQEKTQLENQESAKSENEEIKPIETVSEDKVDEKPEVTPLDESATKESTDIPEVKESTDVSEVKQVDNTEVKSTDVPEVKSTDVPEIKPADNTEPKSTDIPDVVKSEEVTKDEEKPENQNEPEGNTETKETSTDEQDQPSSSS</sequence>
<dbReference type="SMART" id="SM00297">
    <property type="entry name" value="BROMO"/>
    <property type="match status" value="1"/>
</dbReference>
<feature type="region of interest" description="Disordered" evidence="9">
    <location>
        <begin position="541"/>
        <end position="661"/>
    </location>
</feature>
<feature type="region of interest" description="Disordered" evidence="9">
    <location>
        <begin position="267"/>
        <end position="320"/>
    </location>
</feature>
<gene>
    <name evidence="11" type="ORF">G210_0057</name>
</gene>
<dbReference type="Gene3D" id="1.20.920.10">
    <property type="entry name" value="Bromodomain-like"/>
    <property type="match status" value="1"/>
</dbReference>
<feature type="compositionally biased region" description="Acidic residues" evidence="9">
    <location>
        <begin position="546"/>
        <end position="562"/>
    </location>
</feature>
<dbReference type="InterPro" id="IPR001487">
    <property type="entry name" value="Bromodomain"/>
</dbReference>
<dbReference type="GO" id="GO:0005198">
    <property type="term" value="F:structural molecule activity"/>
    <property type="evidence" value="ECO:0007669"/>
    <property type="project" value="TreeGrafter"/>
</dbReference>
<feature type="compositionally biased region" description="Acidic residues" evidence="9">
    <location>
        <begin position="215"/>
        <end position="234"/>
    </location>
</feature>
<reference evidence="11 12" key="1">
    <citation type="submission" date="2013-02" db="EMBL/GenBank/DDBJ databases">
        <title>Genome sequence of Candida maltosa Xu316, a potential industrial strain for xylitol and ethanol production.</title>
        <authorList>
            <person name="Yu J."/>
            <person name="Wang Q."/>
            <person name="Geng X."/>
            <person name="Bao W."/>
            <person name="He P."/>
            <person name="Cai J."/>
        </authorList>
    </citation>
    <scope>NUCLEOTIDE SEQUENCE [LARGE SCALE GENOMIC DNA]</scope>
    <source>
        <strain evidence="12">Xu316</strain>
    </source>
</reference>
<dbReference type="InterPro" id="IPR009072">
    <property type="entry name" value="Histone-fold"/>
</dbReference>
<feature type="region of interest" description="Disordered" evidence="9">
    <location>
        <begin position="103"/>
        <end position="122"/>
    </location>
</feature>
<evidence type="ECO:0000256" key="9">
    <source>
        <dbReference type="SAM" id="MobiDB-lite"/>
    </source>
</evidence>
<keyword evidence="12" id="KW-1185">Reference proteome</keyword>
<evidence type="ECO:0000256" key="5">
    <source>
        <dbReference type="ARBA" id="ARBA00023163"/>
    </source>
</evidence>
<feature type="region of interest" description="Disordered" evidence="9">
    <location>
        <begin position="187"/>
        <end position="250"/>
    </location>
</feature>
<name>M3HP38_CANMX</name>
<evidence type="ECO:0000256" key="2">
    <source>
        <dbReference type="ARBA" id="ARBA00022553"/>
    </source>
</evidence>
<feature type="compositionally biased region" description="Low complexity" evidence="9">
    <location>
        <begin position="285"/>
        <end position="312"/>
    </location>
</feature>
<dbReference type="GO" id="GO:0046982">
    <property type="term" value="F:protein heterodimerization activity"/>
    <property type="evidence" value="ECO:0007669"/>
    <property type="project" value="InterPro"/>
</dbReference>
<evidence type="ECO:0000256" key="6">
    <source>
        <dbReference type="ARBA" id="ARBA00023242"/>
    </source>
</evidence>
<dbReference type="Gene3D" id="1.10.20.10">
    <property type="entry name" value="Histone, subunit A"/>
    <property type="match status" value="1"/>
</dbReference>
<feature type="compositionally biased region" description="Polar residues" evidence="9">
    <location>
        <begin position="193"/>
        <end position="203"/>
    </location>
</feature>
<comment type="subcellular location">
    <subcellularLocation>
        <location evidence="1">Nucleus</location>
    </subcellularLocation>
</comment>
<evidence type="ECO:0000256" key="4">
    <source>
        <dbReference type="ARBA" id="ARBA00023117"/>
    </source>
</evidence>
<dbReference type="Pfam" id="PF00439">
    <property type="entry name" value="Bromodomain"/>
    <property type="match status" value="1"/>
</dbReference>
<evidence type="ECO:0000256" key="3">
    <source>
        <dbReference type="ARBA" id="ARBA00023015"/>
    </source>
</evidence>
<dbReference type="InterPro" id="IPR037782">
    <property type="entry name" value="Spt7"/>
</dbReference>
<dbReference type="InterPro" id="IPR006565">
    <property type="entry name" value="BTP"/>
</dbReference>
<feature type="compositionally biased region" description="Polar residues" evidence="9">
    <location>
        <begin position="267"/>
        <end position="284"/>
    </location>
</feature>
<feature type="compositionally biased region" description="Low complexity" evidence="9">
    <location>
        <begin position="104"/>
        <end position="122"/>
    </location>
</feature>
<dbReference type="Pfam" id="PF07524">
    <property type="entry name" value="Bromo_TP"/>
    <property type="match status" value="1"/>
</dbReference>
<dbReference type="PROSITE" id="PS50014">
    <property type="entry name" value="BROMODOMAIN_2"/>
    <property type="match status" value="1"/>
</dbReference>
<dbReference type="SUPFAM" id="SSF47370">
    <property type="entry name" value="Bromodomain"/>
    <property type="match status" value="1"/>
</dbReference>
<proteinExistence type="predicted"/>
<feature type="compositionally biased region" description="Acidic residues" evidence="9">
    <location>
        <begin position="632"/>
        <end position="643"/>
    </location>
</feature>
<dbReference type="CDD" id="cd22927">
    <property type="entry name" value="HFD_SPT7"/>
    <property type="match status" value="1"/>
</dbReference>
<keyword evidence="5" id="KW-0804">Transcription</keyword>
<feature type="compositionally biased region" description="Polar residues" evidence="9">
    <location>
        <begin position="645"/>
        <end position="654"/>
    </location>
</feature>
<dbReference type="HOGENOM" id="CLU_006198_0_1_1"/>